<dbReference type="AlphaFoldDB" id="A0A6C2CBX3"/>
<sequence>MMANIDLNLNKLAKGALAEDVNIELEKIAKNLLDPNAKDNTFRELNIKVKFKPDEDGTIATVTAVSSKLAPRENKATRVLVGENGAGNVEMREMLSEVPGQTIIDPVSGQLLTDTGEPVDGEPSVAPVKSYM</sequence>
<keyword evidence="2" id="KW-1185">Reference proteome</keyword>
<evidence type="ECO:0000313" key="2">
    <source>
        <dbReference type="Proteomes" id="UP000371977"/>
    </source>
</evidence>
<protein>
    <submittedName>
        <fullName evidence="1">Replication terminator protein</fullName>
    </submittedName>
</protein>
<proteinExistence type="predicted"/>
<dbReference type="Proteomes" id="UP000371977">
    <property type="component" value="Unassembled WGS sequence"/>
</dbReference>
<dbReference type="EMBL" id="SDGZ01000004">
    <property type="protein sequence ID" value="TYC50863.1"/>
    <property type="molecule type" value="Genomic_DNA"/>
</dbReference>
<gene>
    <name evidence="1" type="ORF">ESZ50_01210</name>
</gene>
<dbReference type="RefSeq" id="WP_187387506.1">
    <property type="nucleotide sequence ID" value="NZ_SDGZ01000004.1"/>
</dbReference>
<evidence type="ECO:0000313" key="1">
    <source>
        <dbReference type="EMBL" id="TYC50863.1"/>
    </source>
</evidence>
<organism evidence="1 2">
    <name type="scientific">Weissella muntiaci</name>
    <dbReference type="NCBI Taxonomy" id="2508881"/>
    <lineage>
        <taxon>Bacteria</taxon>
        <taxon>Bacillati</taxon>
        <taxon>Bacillota</taxon>
        <taxon>Bacilli</taxon>
        <taxon>Lactobacillales</taxon>
        <taxon>Lactobacillaceae</taxon>
        <taxon>Weissella</taxon>
    </lineage>
</organism>
<comment type="caution">
    <text evidence="1">The sequence shown here is derived from an EMBL/GenBank/DDBJ whole genome shotgun (WGS) entry which is preliminary data.</text>
</comment>
<accession>A0A6C2CBX3</accession>
<reference evidence="1 2" key="1">
    <citation type="submission" date="2019-01" db="EMBL/GenBank/DDBJ databases">
        <title>Weissella sp. nov., a novel lactic acid bacterium isolated from animal feces.</title>
        <authorList>
            <person name="Wang L.-T."/>
        </authorList>
    </citation>
    <scope>NUCLEOTIDE SEQUENCE [LARGE SCALE GENOMIC DNA]</scope>
    <source>
        <strain evidence="1 2">8H-2</strain>
    </source>
</reference>
<name>A0A6C2CBX3_9LACO</name>